<dbReference type="SUPFAM" id="SSF52540">
    <property type="entry name" value="P-loop containing nucleoside triphosphate hydrolases"/>
    <property type="match status" value="3"/>
</dbReference>
<dbReference type="SUPFAM" id="SSF55608">
    <property type="entry name" value="Homing endonucleases"/>
    <property type="match status" value="1"/>
</dbReference>
<keyword evidence="4 13" id="KW-0227">DNA damage</keyword>
<dbReference type="InterPro" id="IPR036844">
    <property type="entry name" value="Hint_dom_sf"/>
</dbReference>
<dbReference type="InterPro" id="IPR003586">
    <property type="entry name" value="Hint_dom_C"/>
</dbReference>
<keyword evidence="9" id="KW-0651">Protein splicing</keyword>
<dbReference type="InterPro" id="IPR006141">
    <property type="entry name" value="Intein_N"/>
</dbReference>
<evidence type="ECO:0000256" key="4">
    <source>
        <dbReference type="ARBA" id="ARBA00022763"/>
    </source>
</evidence>
<comment type="caution">
    <text evidence="20">The sequence shown here is derived from an EMBL/GenBank/DDBJ whole genome shotgun (WGS) entry which is preliminary data.</text>
</comment>
<dbReference type="CDD" id="cd17916">
    <property type="entry name" value="DEXHc_UvrB"/>
    <property type="match status" value="1"/>
</dbReference>
<dbReference type="InterPro" id="IPR014001">
    <property type="entry name" value="Helicase_ATP-bd"/>
</dbReference>
<dbReference type="InterPro" id="IPR036876">
    <property type="entry name" value="UVR_dom_sf"/>
</dbReference>
<feature type="domain" description="HTH cro/C1-type" evidence="17">
    <location>
        <begin position="473"/>
        <end position="519"/>
    </location>
</feature>
<dbReference type="SUPFAM" id="SSF47413">
    <property type="entry name" value="lambda repressor-like DNA-binding domains"/>
    <property type="match status" value="1"/>
</dbReference>
<dbReference type="PROSITE" id="PS51192">
    <property type="entry name" value="HELICASE_ATP_BIND_1"/>
    <property type="match status" value="1"/>
</dbReference>
<comment type="subunit">
    <text evidence="11 13">Forms a heterotetramer with UvrA during the search for lesions. Interacts with UvrC in an incision complex.</text>
</comment>
<proteinExistence type="inferred from homology"/>
<comment type="subcellular location">
    <subcellularLocation>
        <location evidence="13">Cytoplasm</location>
    </subcellularLocation>
</comment>
<reference evidence="21" key="1">
    <citation type="submission" date="2017-09" db="EMBL/GenBank/DDBJ databases">
        <title>Depth-based differentiation of microbial function through sediment-hosted aquifers and enrichment of novel symbionts in the deep terrestrial subsurface.</title>
        <authorList>
            <person name="Probst A.J."/>
            <person name="Ladd B."/>
            <person name="Jarett J.K."/>
            <person name="Geller-Mcgrath D.E."/>
            <person name="Sieber C.M.K."/>
            <person name="Emerson J.B."/>
            <person name="Anantharaman K."/>
            <person name="Thomas B.C."/>
            <person name="Malmstrom R."/>
            <person name="Stieglmeier M."/>
            <person name="Klingl A."/>
            <person name="Woyke T."/>
            <person name="Ryan C.M."/>
            <person name="Banfield J.F."/>
        </authorList>
    </citation>
    <scope>NUCLEOTIDE SEQUENCE [LARGE SCALE GENOMIC DNA]</scope>
</reference>
<keyword evidence="8 13" id="KW-0267">Excision nuclease</keyword>
<dbReference type="CDD" id="cd00093">
    <property type="entry name" value="HTH_XRE"/>
    <property type="match status" value="1"/>
</dbReference>
<evidence type="ECO:0000259" key="15">
    <source>
        <dbReference type="PROSITE" id="PS50151"/>
    </source>
</evidence>
<dbReference type="Pfam" id="PF01381">
    <property type="entry name" value="HTH_3"/>
    <property type="match status" value="1"/>
</dbReference>
<dbReference type="InterPro" id="IPR004860">
    <property type="entry name" value="LAGLIDADG_dom"/>
</dbReference>
<dbReference type="NCBIfam" id="TIGR00631">
    <property type="entry name" value="uvrb"/>
    <property type="match status" value="1"/>
</dbReference>
<dbReference type="Gene3D" id="1.10.260.40">
    <property type="entry name" value="lambda repressor-like DNA-binding domains"/>
    <property type="match status" value="1"/>
</dbReference>
<dbReference type="Proteomes" id="UP000229631">
    <property type="component" value="Unassembled WGS sequence"/>
</dbReference>
<feature type="domain" description="UVR" evidence="15">
    <location>
        <begin position="1161"/>
        <end position="1196"/>
    </location>
</feature>
<keyword evidence="3" id="KW-0547">Nucleotide-binding</keyword>
<evidence type="ECO:0000259" key="17">
    <source>
        <dbReference type="PROSITE" id="PS50943"/>
    </source>
</evidence>
<dbReference type="SUPFAM" id="SSF51294">
    <property type="entry name" value="Hedgehog/intein (Hint) domain"/>
    <property type="match status" value="1"/>
</dbReference>
<dbReference type="CDD" id="cd00081">
    <property type="entry name" value="Hint"/>
    <property type="match status" value="1"/>
</dbReference>
<dbReference type="PROSITE" id="PS50819">
    <property type="entry name" value="INTEIN_ENDONUCLEASE"/>
    <property type="match status" value="1"/>
</dbReference>
<dbReference type="PROSITE" id="PS50151">
    <property type="entry name" value="UVR"/>
    <property type="match status" value="1"/>
</dbReference>
<dbReference type="PROSITE" id="PS50818">
    <property type="entry name" value="INTEIN_C_TER"/>
    <property type="match status" value="1"/>
</dbReference>
<dbReference type="InterPro" id="IPR006142">
    <property type="entry name" value="INTEIN"/>
</dbReference>
<dbReference type="Pfam" id="PF00271">
    <property type="entry name" value="Helicase_C"/>
    <property type="match status" value="1"/>
</dbReference>
<dbReference type="CDD" id="cd18790">
    <property type="entry name" value="SF2_C_UvrB"/>
    <property type="match status" value="1"/>
</dbReference>
<dbReference type="PRINTS" id="PR00379">
    <property type="entry name" value="INTEIN"/>
</dbReference>
<dbReference type="NCBIfam" id="TIGR01445">
    <property type="entry name" value="intein_Nterm"/>
    <property type="match status" value="1"/>
</dbReference>
<comment type="similarity">
    <text evidence="1 13">Belongs to the UvrB family.</text>
</comment>
<dbReference type="PROSITE" id="PS51194">
    <property type="entry name" value="HELICASE_CTER"/>
    <property type="match status" value="1"/>
</dbReference>
<evidence type="ECO:0000256" key="10">
    <source>
        <dbReference type="ARBA" id="ARBA00023204"/>
    </source>
</evidence>
<evidence type="ECO:0000259" key="19">
    <source>
        <dbReference type="PROSITE" id="PS51194"/>
    </source>
</evidence>
<dbReference type="Gene3D" id="2.170.16.10">
    <property type="entry name" value="Hedgehog/Intein (Hint) domain"/>
    <property type="match status" value="1"/>
</dbReference>
<dbReference type="PROSITE" id="PS50817">
    <property type="entry name" value="INTEIN_N_TER"/>
    <property type="match status" value="1"/>
</dbReference>
<sequence>MEFKLKADYKPTGDQPQAIEKLTAGVEAGLFHQVLLGVTGSGKSLAFDEPIFVFEEDKDNSGAKIISIGELIDELFKKHKTQKEGDTEILFSNKVRQKLKVLSLDTISGNYEIKKINKYIRHLASDDDFILRTVCGREIEVTGDHNFWVLRKGKFQLVKTTEILKEDYLPVPLILSLPNDEKDLEGVWLTSWINRTSYFDVKNIPINVLKDKESIKEILGREKWWRVINENEKVNTRWLSKIIKDSRELRFLTVNRRNGKKVGLYQKISDDFLKFVGFYLSEGHGERNYLIISVFEKEFQKIFTNCLRNLHLGYKERNLNPGDFQLSNSLLAEVFSGWCGNKAGEKAFPPWFMELSKRQLAVMLSVYFSGDGNVTSNEVSATSASRDLISGLSYSLLRFGIKVRIRRKMKRATNSPMDKKEYFEAVISGQEDLRNFAKNIGFVLTRKQKKLESVINKNLNTNVDIIPIEGMKLKMIRDSLNWSQKDLAKKIGCERSYISMIENNERHPSRKIFKKIINAAKKVVVDKEICKEISFFETFSKIFWTKVREVRQIKPTSDYVYDVSVEDNETFLAGYGGIFVHNTFTVANVIQNTQKPTLVISHNKTLAAQLYQEFKEYFPDNAVSYFVSYYDYYQPESYIPQTDTYIAKDADINEEIDKLRLLATSHIFSRNDVIVVASVSCIYNLGSPQSYQNRITHIFKNQTVKREDLLYQFVSLYYQRSRLEFERGNFRVRGEIVEIYPSYSDEIIKIVWKDNEIEKITTRSIIEGKEIELENYFLYPAKHYLADKEIVNSAFKQIKADLRIRLDQLKKEGKDLEVNRLNQRVNYDLEMIKEVGYVNGIENYSRYFDGRSPGDPPFTLLDYFNYQFKNNFLVVVDESHMTIPQIRGMYNGDSSRKKTLVDFGFRLPSALDNRPLNFREFLQRVPQAVFVSATPSDWELSRSRSTVEQLIRPTGLVDPEVEVRPTEGQVNDLIKEIIIRKKRGERVLVTTLTKRLAEDLSTYLSDPKNTGETILVNYLHADVDTLQRTDILADLRRGTYDVIVGINLLREGLDLPEVSLVAILDADKQGFLRSKVSLIQTMGRTARNVLGKVIMYADERTDAMNGAINEVNRRREVQIKYNQDHGITPKTISKPIRDALVEKVEEEEELDISGMTPKDAKKLVAKLNKQMREYAKIFEFERAAKLRDNILKIKKDFNLE</sequence>
<evidence type="ECO:0000256" key="5">
    <source>
        <dbReference type="ARBA" id="ARBA00022769"/>
    </source>
</evidence>
<dbReference type="Pfam" id="PF17757">
    <property type="entry name" value="UvrB_inter"/>
    <property type="match status" value="1"/>
</dbReference>
<evidence type="ECO:0000313" key="20">
    <source>
        <dbReference type="EMBL" id="PIV01696.1"/>
    </source>
</evidence>
<dbReference type="GO" id="GO:0009432">
    <property type="term" value="P:SOS response"/>
    <property type="evidence" value="ECO:0007669"/>
    <property type="project" value="UniProtKB-KW"/>
</dbReference>
<dbReference type="GO" id="GO:0016887">
    <property type="term" value="F:ATP hydrolysis activity"/>
    <property type="evidence" value="ECO:0007669"/>
    <property type="project" value="InterPro"/>
</dbReference>
<dbReference type="SMART" id="SM00530">
    <property type="entry name" value="HTH_XRE"/>
    <property type="match status" value="1"/>
</dbReference>
<dbReference type="InterPro" id="IPR001387">
    <property type="entry name" value="Cro/C1-type_HTH"/>
</dbReference>
<dbReference type="SMART" id="SM00487">
    <property type="entry name" value="DEXDc"/>
    <property type="match status" value="1"/>
</dbReference>
<dbReference type="EMBL" id="PEVC01000015">
    <property type="protein sequence ID" value="PIV01696.1"/>
    <property type="molecule type" value="Genomic_DNA"/>
</dbReference>
<evidence type="ECO:0000256" key="11">
    <source>
        <dbReference type="ARBA" id="ARBA00026033"/>
    </source>
</evidence>
<dbReference type="SUPFAM" id="SSF46600">
    <property type="entry name" value="C-terminal UvrC-binding domain of UvrB"/>
    <property type="match status" value="1"/>
</dbReference>
<dbReference type="PROSITE" id="PS50943">
    <property type="entry name" value="HTH_CROC1"/>
    <property type="match status" value="1"/>
</dbReference>
<evidence type="ECO:0000256" key="13">
    <source>
        <dbReference type="RuleBase" id="RU003587"/>
    </source>
</evidence>
<organism evidence="20 21">
    <name type="scientific">Candidatus Shapirobacteria bacterium CG03_land_8_20_14_0_80_39_12</name>
    <dbReference type="NCBI Taxonomy" id="1974879"/>
    <lineage>
        <taxon>Bacteria</taxon>
        <taxon>Candidatus Shapironibacteriota</taxon>
    </lineage>
</organism>
<evidence type="ECO:0000256" key="3">
    <source>
        <dbReference type="ARBA" id="ARBA00022741"/>
    </source>
</evidence>
<dbReference type="Pfam" id="PF12344">
    <property type="entry name" value="UvrB"/>
    <property type="match status" value="1"/>
</dbReference>
<evidence type="ECO:0000256" key="8">
    <source>
        <dbReference type="ARBA" id="ARBA00022881"/>
    </source>
</evidence>
<dbReference type="Gene3D" id="4.10.860.10">
    <property type="entry name" value="UVR domain"/>
    <property type="match status" value="1"/>
</dbReference>
<evidence type="ECO:0000313" key="21">
    <source>
        <dbReference type="Proteomes" id="UP000229631"/>
    </source>
</evidence>
<evidence type="ECO:0000256" key="6">
    <source>
        <dbReference type="ARBA" id="ARBA00022813"/>
    </source>
</evidence>
<accession>A0A2M7BF18</accession>
<dbReference type="SMART" id="SM00490">
    <property type="entry name" value="HELICc"/>
    <property type="match status" value="1"/>
</dbReference>
<dbReference type="PANTHER" id="PTHR24029:SF0">
    <property type="entry name" value="UVRABC SYSTEM PROTEIN B"/>
    <property type="match status" value="1"/>
</dbReference>
<dbReference type="InterPro" id="IPR027417">
    <property type="entry name" value="P-loop_NTPase"/>
</dbReference>
<dbReference type="GO" id="GO:0006289">
    <property type="term" value="P:nucleotide-excision repair"/>
    <property type="evidence" value="ECO:0007669"/>
    <property type="project" value="InterPro"/>
</dbReference>
<dbReference type="Pfam" id="PF14890">
    <property type="entry name" value="Intein_splicing"/>
    <property type="match status" value="1"/>
</dbReference>
<dbReference type="GO" id="GO:0005524">
    <property type="term" value="F:ATP binding"/>
    <property type="evidence" value="ECO:0007669"/>
    <property type="project" value="UniProtKB-KW"/>
</dbReference>
<feature type="domain" description="Helicase C-terminal" evidence="19">
    <location>
        <begin position="969"/>
        <end position="1136"/>
    </location>
</feature>
<dbReference type="PANTHER" id="PTHR24029">
    <property type="entry name" value="UVRABC SYSTEM PROTEIN B"/>
    <property type="match status" value="1"/>
</dbReference>
<dbReference type="InterPro" id="IPR041471">
    <property type="entry name" value="UvrB_inter"/>
</dbReference>
<dbReference type="InterPro" id="IPR003587">
    <property type="entry name" value="Hint_dom_N"/>
</dbReference>
<keyword evidence="2" id="KW-0963">Cytoplasm</keyword>
<dbReference type="NCBIfam" id="TIGR01443">
    <property type="entry name" value="intein_Cterm"/>
    <property type="match status" value="1"/>
</dbReference>
<evidence type="ECO:0000259" key="18">
    <source>
        <dbReference type="PROSITE" id="PS51192"/>
    </source>
</evidence>
<dbReference type="AlphaFoldDB" id="A0A2M7BF18"/>
<dbReference type="InterPro" id="IPR027434">
    <property type="entry name" value="Homing_endonucl"/>
</dbReference>
<evidence type="ECO:0000256" key="7">
    <source>
        <dbReference type="ARBA" id="ARBA00022840"/>
    </source>
</evidence>
<dbReference type="SMART" id="SM00306">
    <property type="entry name" value="HintN"/>
    <property type="match status" value="1"/>
</dbReference>
<gene>
    <name evidence="20" type="ORF">COS54_00605</name>
</gene>
<evidence type="ECO:0000256" key="2">
    <source>
        <dbReference type="ARBA" id="ARBA00022490"/>
    </source>
</evidence>
<dbReference type="InterPro" id="IPR010982">
    <property type="entry name" value="Lambda_DNA-bd_dom_sf"/>
</dbReference>
<protein>
    <recommendedName>
        <fullName evidence="12 13">UvrABC system protein B</fullName>
    </recommendedName>
</protein>
<dbReference type="Pfam" id="PF02151">
    <property type="entry name" value="UVR"/>
    <property type="match status" value="1"/>
</dbReference>
<dbReference type="InterPro" id="IPR001943">
    <property type="entry name" value="UVR_dom"/>
</dbReference>
<dbReference type="SMART" id="SM00305">
    <property type="entry name" value="HintC"/>
    <property type="match status" value="1"/>
</dbReference>
<dbReference type="NCBIfam" id="NF003673">
    <property type="entry name" value="PRK05298.1"/>
    <property type="match status" value="1"/>
</dbReference>
<keyword evidence="6" id="KW-0068">Autocatalytic cleavage</keyword>
<dbReference type="InterPro" id="IPR030934">
    <property type="entry name" value="Intein_C"/>
</dbReference>
<keyword evidence="10 13" id="KW-0234">DNA repair</keyword>
<evidence type="ECO:0000256" key="12">
    <source>
        <dbReference type="ARBA" id="ARBA00029504"/>
    </source>
</evidence>
<dbReference type="Gene3D" id="3.10.28.10">
    <property type="entry name" value="Homing endonucleases"/>
    <property type="match status" value="1"/>
</dbReference>
<evidence type="ECO:0000256" key="1">
    <source>
        <dbReference type="ARBA" id="ARBA00008533"/>
    </source>
</evidence>
<dbReference type="InterPro" id="IPR001650">
    <property type="entry name" value="Helicase_C-like"/>
</dbReference>
<dbReference type="GO" id="GO:0005737">
    <property type="term" value="C:cytoplasm"/>
    <property type="evidence" value="ECO:0007669"/>
    <property type="project" value="UniProtKB-SubCell"/>
</dbReference>
<evidence type="ECO:0000256" key="9">
    <source>
        <dbReference type="ARBA" id="ARBA00023000"/>
    </source>
</evidence>
<keyword evidence="5 13" id="KW-0228">DNA excision</keyword>
<dbReference type="Gene3D" id="3.40.50.300">
    <property type="entry name" value="P-loop containing nucleotide triphosphate hydrolases"/>
    <property type="match status" value="4"/>
</dbReference>
<name>A0A2M7BF18_9BACT</name>
<dbReference type="GO" id="GO:0004519">
    <property type="term" value="F:endonuclease activity"/>
    <property type="evidence" value="ECO:0007669"/>
    <property type="project" value="InterPro"/>
</dbReference>
<feature type="domain" description="Helicase ATP-binding" evidence="18">
    <location>
        <begin position="583"/>
        <end position="722"/>
    </location>
</feature>
<evidence type="ECO:0000259" key="16">
    <source>
        <dbReference type="PROSITE" id="PS50819"/>
    </source>
</evidence>
<feature type="domain" description="DOD-type homing endonuclease" evidence="16">
    <location>
        <begin position="275"/>
        <end position="401"/>
    </location>
</feature>
<feature type="coiled-coil region" evidence="14">
    <location>
        <begin position="792"/>
        <end position="819"/>
    </location>
</feature>
<dbReference type="InterPro" id="IPR004807">
    <property type="entry name" value="UvrB"/>
</dbReference>
<dbReference type="GO" id="GO:0003677">
    <property type="term" value="F:DNA binding"/>
    <property type="evidence" value="ECO:0007669"/>
    <property type="project" value="InterPro"/>
</dbReference>
<dbReference type="InterPro" id="IPR004042">
    <property type="entry name" value="Intein_endonuc_central"/>
</dbReference>
<dbReference type="GO" id="GO:0009380">
    <property type="term" value="C:excinuclease repair complex"/>
    <property type="evidence" value="ECO:0007669"/>
    <property type="project" value="InterPro"/>
</dbReference>
<keyword evidence="13" id="KW-0742">SOS response</keyword>
<evidence type="ECO:0000256" key="14">
    <source>
        <dbReference type="SAM" id="Coils"/>
    </source>
</evidence>
<keyword evidence="7" id="KW-0067">ATP-binding</keyword>
<keyword evidence="14" id="KW-0175">Coiled coil</keyword>
<dbReference type="Pfam" id="PF14528">
    <property type="entry name" value="LAGLIDADG_3"/>
    <property type="match status" value="1"/>
</dbReference>
<dbReference type="InterPro" id="IPR024759">
    <property type="entry name" value="UvrB_YAD/RRR_dom"/>
</dbReference>
<dbReference type="GO" id="GO:0016539">
    <property type="term" value="P:intein-mediated protein splicing"/>
    <property type="evidence" value="ECO:0007669"/>
    <property type="project" value="InterPro"/>
</dbReference>